<keyword evidence="1" id="KW-0812">Transmembrane</keyword>
<feature type="transmembrane region" description="Helical" evidence="1">
    <location>
        <begin position="163"/>
        <end position="183"/>
    </location>
</feature>
<accession>A0A3E3I2G7</accession>
<keyword evidence="1" id="KW-0472">Membrane</keyword>
<feature type="transmembrane region" description="Helical" evidence="1">
    <location>
        <begin position="137"/>
        <end position="157"/>
    </location>
</feature>
<proteinExistence type="predicted"/>
<dbReference type="Pfam" id="PF11193">
    <property type="entry name" value="DUF2812"/>
    <property type="match status" value="1"/>
</dbReference>
<protein>
    <submittedName>
        <fullName evidence="2">DUF2812 domain-containing protein</fullName>
    </submittedName>
</protein>
<evidence type="ECO:0000313" key="2">
    <source>
        <dbReference type="EMBL" id="RGE58855.1"/>
    </source>
</evidence>
<gene>
    <name evidence="2" type="ORF">DXC51_15740</name>
</gene>
<name>A0A3E3I2G7_9FIRM</name>
<reference evidence="2" key="1">
    <citation type="submission" date="2018-08" db="EMBL/GenBank/DDBJ databases">
        <title>A genome reference for cultivated species of the human gut microbiota.</title>
        <authorList>
            <person name="Zou Y."/>
            <person name="Xue W."/>
            <person name="Luo G."/>
        </authorList>
    </citation>
    <scope>NUCLEOTIDE SEQUENCE [LARGE SCALE GENOMIC DNA]</scope>
    <source>
        <strain evidence="2">TF05-5AC</strain>
    </source>
</reference>
<keyword evidence="1" id="KW-1133">Transmembrane helix</keyword>
<dbReference type="AlphaFoldDB" id="A0A3E3I2G7"/>
<dbReference type="EMBL" id="QVLV01000010">
    <property type="protein sequence ID" value="RGE58855.1"/>
    <property type="molecule type" value="Genomic_DNA"/>
</dbReference>
<sequence>MQYRGQACDVQEVKMDKKQKVRFRLPEDFYLPEKAEGWLEEKAAEGLFLQSLGRKWAVFIKGEPEEAAYMLVPMDPDDMKGPAEQGGEYKKFGWEYVTQLRRMVLVLRGSRGQCERIQELKGQSIYEKLLRKLKGSAWGLFTPFIFWLIWLVASSYLMGYGMLLLAVKGYCWVVFLGMGLCGLSQAGSWQEARLVQRLLREMEIRFKKELRGGGEIKAQDNKETGTITAGRANAADILYRVMLTFFAVCTVFGLLGGINAAVSRKKMVLTGNAAAYEEDGWKEGDFRTASFLKKHPAWKTLSPALIPLNKIQQNEELEYRVYTYKGKNQDSYSLVTGSLLAPVQAEVMQYGKWKEGGNSRESTLKLEYYQTLTPKLASAFLKELGRYYMHWYKGWVPEKVESSYFDELVIHDRGLHYLFARKGNQVIFAYYIGDEMLTDHLPEFEQAVETLGGG</sequence>
<dbReference type="InterPro" id="IPR021359">
    <property type="entry name" value="DUF2812"/>
</dbReference>
<evidence type="ECO:0000313" key="3">
    <source>
        <dbReference type="Proteomes" id="UP000260812"/>
    </source>
</evidence>
<feature type="transmembrane region" description="Helical" evidence="1">
    <location>
        <begin position="237"/>
        <end position="258"/>
    </location>
</feature>
<evidence type="ECO:0000256" key="1">
    <source>
        <dbReference type="SAM" id="Phobius"/>
    </source>
</evidence>
<dbReference type="Proteomes" id="UP000260812">
    <property type="component" value="Unassembled WGS sequence"/>
</dbReference>
<organism evidence="2 3">
    <name type="scientific">Eisenbergiella massiliensis</name>
    <dbReference type="NCBI Taxonomy" id="1720294"/>
    <lineage>
        <taxon>Bacteria</taxon>
        <taxon>Bacillati</taxon>
        <taxon>Bacillota</taxon>
        <taxon>Clostridia</taxon>
        <taxon>Lachnospirales</taxon>
        <taxon>Lachnospiraceae</taxon>
        <taxon>Eisenbergiella</taxon>
    </lineage>
</organism>
<keyword evidence="3" id="KW-1185">Reference proteome</keyword>
<comment type="caution">
    <text evidence="2">The sequence shown here is derived from an EMBL/GenBank/DDBJ whole genome shotgun (WGS) entry which is preliminary data.</text>
</comment>